<gene>
    <name evidence="1" type="ORF">ANN_20436</name>
</gene>
<name>A0ABQ8SCK6_PERAM</name>
<comment type="caution">
    <text evidence="1">The sequence shown here is derived from an EMBL/GenBank/DDBJ whole genome shotgun (WGS) entry which is preliminary data.</text>
</comment>
<protein>
    <submittedName>
        <fullName evidence="1">Uncharacterized protein</fullName>
    </submittedName>
</protein>
<dbReference type="PANTHER" id="PTHR15396">
    <property type="entry name" value="RIBONUCLEASE P PROTEIN SUBUNIT P40"/>
    <property type="match status" value="1"/>
</dbReference>
<dbReference type="PANTHER" id="PTHR15396:SF1">
    <property type="entry name" value="RIBONUCLEASE P PROTEIN SUBUNIT P40"/>
    <property type="match status" value="1"/>
</dbReference>
<keyword evidence="2" id="KW-1185">Reference proteome</keyword>
<evidence type="ECO:0000313" key="1">
    <source>
        <dbReference type="EMBL" id="KAJ4431831.1"/>
    </source>
</evidence>
<dbReference type="Proteomes" id="UP001148838">
    <property type="component" value="Unassembled WGS sequence"/>
</dbReference>
<accession>A0ABQ8SCK6</accession>
<proteinExistence type="predicted"/>
<sequence length="101" mass="11724">MLCPEVWKFSPSANNFKFKSGRFDEGKIQCSNLMDFHYYNHLVQVVLPDALSVPETIKNLLIEDCDYYVIEDVVINELINKEFIEAFVKKGMPVIMEVETT</sequence>
<evidence type="ECO:0000313" key="2">
    <source>
        <dbReference type="Proteomes" id="UP001148838"/>
    </source>
</evidence>
<dbReference type="InterPro" id="IPR013893">
    <property type="entry name" value="RNase_P_Rpp40"/>
</dbReference>
<reference evidence="1 2" key="1">
    <citation type="journal article" date="2022" name="Allergy">
        <title>Genome assembly and annotation of Periplaneta americana reveal a comprehensive cockroach allergen profile.</title>
        <authorList>
            <person name="Wang L."/>
            <person name="Xiong Q."/>
            <person name="Saelim N."/>
            <person name="Wang L."/>
            <person name="Nong W."/>
            <person name="Wan A.T."/>
            <person name="Shi M."/>
            <person name="Liu X."/>
            <person name="Cao Q."/>
            <person name="Hui J.H.L."/>
            <person name="Sookrung N."/>
            <person name="Leung T.F."/>
            <person name="Tungtrongchitr A."/>
            <person name="Tsui S.K.W."/>
        </authorList>
    </citation>
    <scope>NUCLEOTIDE SEQUENCE [LARGE SCALE GENOMIC DNA]</scope>
    <source>
        <strain evidence="1">PWHHKU_190912</strain>
    </source>
</reference>
<dbReference type="EMBL" id="JAJSOF020000029">
    <property type="protein sequence ID" value="KAJ4431831.1"/>
    <property type="molecule type" value="Genomic_DNA"/>
</dbReference>
<organism evidence="1 2">
    <name type="scientific">Periplaneta americana</name>
    <name type="common">American cockroach</name>
    <name type="synonym">Blatta americana</name>
    <dbReference type="NCBI Taxonomy" id="6978"/>
    <lineage>
        <taxon>Eukaryota</taxon>
        <taxon>Metazoa</taxon>
        <taxon>Ecdysozoa</taxon>
        <taxon>Arthropoda</taxon>
        <taxon>Hexapoda</taxon>
        <taxon>Insecta</taxon>
        <taxon>Pterygota</taxon>
        <taxon>Neoptera</taxon>
        <taxon>Polyneoptera</taxon>
        <taxon>Dictyoptera</taxon>
        <taxon>Blattodea</taxon>
        <taxon>Blattoidea</taxon>
        <taxon>Blattidae</taxon>
        <taxon>Blattinae</taxon>
        <taxon>Periplaneta</taxon>
    </lineage>
</organism>